<keyword evidence="6" id="KW-1185">Reference proteome</keyword>
<dbReference type="InterPro" id="IPR002035">
    <property type="entry name" value="VWF_A"/>
</dbReference>
<dbReference type="NCBIfam" id="TIGR00231">
    <property type="entry name" value="small_GTP"/>
    <property type="match status" value="1"/>
</dbReference>
<feature type="region of interest" description="Disordered" evidence="3">
    <location>
        <begin position="770"/>
        <end position="790"/>
    </location>
</feature>
<dbReference type="GO" id="GO:0006886">
    <property type="term" value="P:intracellular protein transport"/>
    <property type="evidence" value="ECO:0007669"/>
    <property type="project" value="InterPro"/>
</dbReference>
<dbReference type="InterPro" id="IPR036465">
    <property type="entry name" value="vWFA_dom_sf"/>
</dbReference>
<evidence type="ECO:0000313" key="5">
    <source>
        <dbReference type="EnsemblMetazoa" id="XP_030854580"/>
    </source>
</evidence>
<proteinExistence type="predicted"/>
<dbReference type="GO" id="GO:0006888">
    <property type="term" value="P:endoplasmic reticulum to Golgi vesicle-mediated transport"/>
    <property type="evidence" value="ECO:0007669"/>
    <property type="project" value="InterPro"/>
</dbReference>
<dbReference type="GeneID" id="593365"/>
<evidence type="ECO:0000259" key="4">
    <source>
        <dbReference type="PROSITE" id="PS50234"/>
    </source>
</evidence>
<dbReference type="InterPro" id="IPR036174">
    <property type="entry name" value="Znf_Sec23_Sec24_sf"/>
</dbReference>
<dbReference type="GO" id="GO:0007165">
    <property type="term" value="P:signal transduction"/>
    <property type="evidence" value="ECO:0007669"/>
    <property type="project" value="InterPro"/>
</dbReference>
<dbReference type="PANTHER" id="PTHR24070">
    <property type="entry name" value="RAS, DI-RAS, AND RHEB FAMILY MEMBERS OF SMALL GTPASE SUPERFAMILY"/>
    <property type="match status" value="1"/>
</dbReference>
<dbReference type="InterPro" id="IPR020849">
    <property type="entry name" value="Small_GTPase_Ras-type"/>
</dbReference>
<evidence type="ECO:0000313" key="6">
    <source>
        <dbReference type="Proteomes" id="UP000007110"/>
    </source>
</evidence>
<dbReference type="InterPro" id="IPR001806">
    <property type="entry name" value="Small_GTPase"/>
</dbReference>
<dbReference type="PROSITE" id="PS50234">
    <property type="entry name" value="VWFA"/>
    <property type="match status" value="1"/>
</dbReference>
<accession>A0A7M7PUA4</accession>
<feature type="region of interest" description="Disordered" evidence="3">
    <location>
        <begin position="216"/>
        <end position="242"/>
    </location>
</feature>
<dbReference type="Pfam" id="PF00071">
    <property type="entry name" value="Ras"/>
    <property type="match status" value="2"/>
</dbReference>
<dbReference type="SMART" id="SM00173">
    <property type="entry name" value="RAS"/>
    <property type="match status" value="1"/>
</dbReference>
<dbReference type="PROSITE" id="PS51419">
    <property type="entry name" value="RAB"/>
    <property type="match status" value="1"/>
</dbReference>
<dbReference type="EnsemblMetazoa" id="XM_030998720">
    <property type="protein sequence ID" value="XP_030854580"/>
    <property type="gene ID" value="LOC593365"/>
</dbReference>
<keyword evidence="2" id="KW-0342">GTP-binding</keyword>
<protein>
    <recommendedName>
        <fullName evidence="4">VWFA domain-containing protein</fullName>
    </recommendedName>
</protein>
<feature type="region of interest" description="Disordered" evidence="3">
    <location>
        <begin position="829"/>
        <end position="859"/>
    </location>
</feature>
<dbReference type="GO" id="GO:0003924">
    <property type="term" value="F:GTPase activity"/>
    <property type="evidence" value="ECO:0007669"/>
    <property type="project" value="InterPro"/>
</dbReference>
<feature type="domain" description="VWFA" evidence="4">
    <location>
        <begin position="391"/>
        <end position="638"/>
    </location>
</feature>
<feature type="compositionally biased region" description="Polar residues" evidence="3">
    <location>
        <begin position="770"/>
        <end position="783"/>
    </location>
</feature>
<dbReference type="SUPFAM" id="SSF52540">
    <property type="entry name" value="P-loop containing nucleoside triphosphate hydrolases"/>
    <property type="match status" value="2"/>
</dbReference>
<dbReference type="InterPro" id="IPR027417">
    <property type="entry name" value="P-loop_NTPase"/>
</dbReference>
<dbReference type="PRINTS" id="PR00449">
    <property type="entry name" value="RASTRNSFRMNG"/>
</dbReference>
<dbReference type="SUPFAM" id="SSF82919">
    <property type="entry name" value="Zn-finger domain of Sec23/24"/>
    <property type="match status" value="1"/>
</dbReference>
<dbReference type="PROSITE" id="PS51421">
    <property type="entry name" value="RAS"/>
    <property type="match status" value="1"/>
</dbReference>
<dbReference type="Gene3D" id="3.40.50.410">
    <property type="entry name" value="von Willebrand factor, type A domain"/>
    <property type="match status" value="1"/>
</dbReference>
<dbReference type="AlphaFoldDB" id="A0A7M7PUA4"/>
<evidence type="ECO:0000256" key="1">
    <source>
        <dbReference type="ARBA" id="ARBA00022741"/>
    </source>
</evidence>
<dbReference type="Gene3D" id="2.30.30.380">
    <property type="entry name" value="Zn-finger domain of Sec23/24"/>
    <property type="match status" value="1"/>
</dbReference>
<feature type="region of interest" description="Disordered" evidence="3">
    <location>
        <begin position="261"/>
        <end position="280"/>
    </location>
</feature>
<dbReference type="GO" id="GO:0030127">
    <property type="term" value="C:COPII vesicle coat"/>
    <property type="evidence" value="ECO:0007669"/>
    <property type="project" value="InterPro"/>
</dbReference>
<keyword evidence="1" id="KW-0547">Nucleotide-binding</keyword>
<dbReference type="RefSeq" id="XP_030854580.1">
    <property type="nucleotide sequence ID" value="XM_030998720.1"/>
</dbReference>
<dbReference type="SUPFAM" id="SSF53300">
    <property type="entry name" value="vWA-like"/>
    <property type="match status" value="1"/>
</dbReference>
<evidence type="ECO:0000256" key="2">
    <source>
        <dbReference type="ARBA" id="ARBA00023134"/>
    </source>
</evidence>
<dbReference type="InterPro" id="IPR005225">
    <property type="entry name" value="Small_GTP-bd"/>
</dbReference>
<dbReference type="GO" id="GO:0008270">
    <property type="term" value="F:zinc ion binding"/>
    <property type="evidence" value="ECO:0007669"/>
    <property type="project" value="InterPro"/>
</dbReference>
<dbReference type="Proteomes" id="UP000007110">
    <property type="component" value="Unassembled WGS sequence"/>
</dbReference>
<dbReference type="GO" id="GO:0005525">
    <property type="term" value="F:GTP binding"/>
    <property type="evidence" value="ECO:0007669"/>
    <property type="project" value="UniProtKB-KW"/>
</dbReference>
<evidence type="ECO:0000256" key="3">
    <source>
        <dbReference type="SAM" id="MobiDB-lite"/>
    </source>
</evidence>
<name>A0A7M7PUA4_STRPU</name>
<reference evidence="5" key="2">
    <citation type="submission" date="2021-01" db="UniProtKB">
        <authorList>
            <consortium name="EnsemblMetazoa"/>
        </authorList>
    </citation>
    <scope>IDENTIFICATION</scope>
</reference>
<sequence length="859" mass="94578">MDFGSKYVFVKREEEEEEEVLDDAEVSTGLDNLKVEIQADSSEDGEPCMIDLLDTAGQEEYSALRDQYMRTCQGLAIVYSITDLASFEEAIKIYQFGLSIKGEDHIPAVLIGNKNDLESERKVSAEKGKEAARKYNMVFYETSAKTGHNVQESLKALVRETPRYGSRYKFVVVGGGGVGKSSITVRFVQDIFVETYDPTIEDSYVKQIVVSGIPADKLNPPPKPQASSVPNAPPPPPQAQQFTAPMMNACCSMGPPLGNSSFLQTKPSHSKSKGASKVAAPKSYRRADANVILLSLGSLANDPVIMTGDPVRCSKCNILLSHVSRLDPVENEDKRNWICEFCGQQNEGLEMVDEEVPKENSVDYLLAAAPEKAAEGEKKDETIKPSSTPGLVLYCVDMSGSMAERTQLPELQAAWMAQRGQRNSSVTRLECMKQAITRQLDFYELDEEIEKRIGLVTFESQVVARGDGSQTTRSVSEPMADMNALIQQGKDLASHFNIRPVSTAVGDLKTQVSDLRTAGSTALGPALCVCVGLLAKEPGSEIVLCTDGQPNVGVGSFGYSSRGDNPEAISFYRQIGNIAKEQQTTISIIGIQTNQSLQMEHISNTVSITGGNLNLLDPHELTRQIRQLGQDPVVANDVELTLVLHPTLQFDESMTEGVIQDGNRLTLNMGNVHQSTDLTFRFKLKQGQDTTKQNKLPFQVEIRYTKTDGRRFLRTITQERDTTSDRSTMETEMNPTVTGLATVQEAAKMGEKGDKSKARGHMWAMAKMMQRSNASPGSTSLQEQRSRSEGTHQFLNQAAELDRVYDEDSDDDAVAATSNMYRNAKADKFRSAEAKTSGDNMRRKKGKGSAFSKQYYDYK</sequence>
<organism evidence="5 6">
    <name type="scientific">Strongylocentrotus purpuratus</name>
    <name type="common">Purple sea urchin</name>
    <dbReference type="NCBI Taxonomy" id="7668"/>
    <lineage>
        <taxon>Eukaryota</taxon>
        <taxon>Metazoa</taxon>
        <taxon>Echinodermata</taxon>
        <taxon>Eleutherozoa</taxon>
        <taxon>Echinozoa</taxon>
        <taxon>Echinoidea</taxon>
        <taxon>Euechinoidea</taxon>
        <taxon>Echinacea</taxon>
        <taxon>Camarodonta</taxon>
        <taxon>Echinidea</taxon>
        <taxon>Strongylocentrotidae</taxon>
        <taxon>Strongylocentrotus</taxon>
    </lineage>
</organism>
<dbReference type="Gene3D" id="3.40.50.300">
    <property type="entry name" value="P-loop containing nucleotide triphosphate hydrolases"/>
    <property type="match status" value="2"/>
</dbReference>
<dbReference type="SMART" id="SM00175">
    <property type="entry name" value="RAB"/>
    <property type="match status" value="1"/>
</dbReference>
<dbReference type="SMART" id="SM00174">
    <property type="entry name" value="RHO"/>
    <property type="match status" value="1"/>
</dbReference>
<reference evidence="6" key="1">
    <citation type="submission" date="2015-02" db="EMBL/GenBank/DDBJ databases">
        <title>Genome sequencing for Strongylocentrotus purpuratus.</title>
        <authorList>
            <person name="Murali S."/>
            <person name="Liu Y."/>
            <person name="Vee V."/>
            <person name="English A."/>
            <person name="Wang M."/>
            <person name="Skinner E."/>
            <person name="Han Y."/>
            <person name="Muzny D.M."/>
            <person name="Worley K.C."/>
            <person name="Gibbs R.A."/>
        </authorList>
    </citation>
    <scope>NUCLEOTIDE SEQUENCE</scope>
</reference>